<dbReference type="EMBL" id="CP097506">
    <property type="protein sequence ID" value="URD99548.1"/>
    <property type="molecule type" value="Genomic_DNA"/>
</dbReference>
<reference evidence="1" key="1">
    <citation type="submission" date="2022-05" db="EMBL/GenBank/DDBJ databases">
        <title>The Musa troglodytarum L. genome provides insights into the mechanism of non-climacteric behaviour and enrichment of carotenoids.</title>
        <authorList>
            <person name="Wang J."/>
        </authorList>
    </citation>
    <scope>NUCLEOTIDE SEQUENCE</scope>
    <source>
        <tissue evidence="1">Leaf</tissue>
    </source>
</reference>
<dbReference type="AlphaFoldDB" id="A0A9E7FPB1"/>
<evidence type="ECO:0000313" key="1">
    <source>
        <dbReference type="EMBL" id="URD99548.1"/>
    </source>
</evidence>
<organism evidence="1 2">
    <name type="scientific">Musa troglodytarum</name>
    <name type="common">fe'i banana</name>
    <dbReference type="NCBI Taxonomy" id="320322"/>
    <lineage>
        <taxon>Eukaryota</taxon>
        <taxon>Viridiplantae</taxon>
        <taxon>Streptophyta</taxon>
        <taxon>Embryophyta</taxon>
        <taxon>Tracheophyta</taxon>
        <taxon>Spermatophyta</taxon>
        <taxon>Magnoliopsida</taxon>
        <taxon>Liliopsida</taxon>
        <taxon>Zingiberales</taxon>
        <taxon>Musaceae</taxon>
        <taxon>Musa</taxon>
    </lineage>
</organism>
<accession>A0A9E7FPB1</accession>
<proteinExistence type="predicted"/>
<dbReference type="Proteomes" id="UP001055439">
    <property type="component" value="Chromosome 4"/>
</dbReference>
<sequence>MKPVSKQKIHGYLNPNIREKAEYLMEEQEILLNNLF</sequence>
<protein>
    <submittedName>
        <fullName evidence="1">Uncharacterized protein</fullName>
    </submittedName>
</protein>
<evidence type="ECO:0000313" key="2">
    <source>
        <dbReference type="Proteomes" id="UP001055439"/>
    </source>
</evidence>
<gene>
    <name evidence="1" type="ORF">MUK42_13967</name>
</gene>
<name>A0A9E7FPB1_9LILI</name>
<keyword evidence="2" id="KW-1185">Reference proteome</keyword>